<dbReference type="GO" id="GO:0051301">
    <property type="term" value="P:cell division"/>
    <property type="evidence" value="ECO:0007669"/>
    <property type="project" value="UniProtKB-KW"/>
</dbReference>
<comment type="subcellular location">
    <subcellularLocation>
        <location evidence="10 11">Cytoplasm</location>
    </subcellularLocation>
</comment>
<dbReference type="GO" id="GO:0005737">
    <property type="term" value="C:cytoplasm"/>
    <property type="evidence" value="ECO:0007669"/>
    <property type="project" value="UniProtKB-SubCell"/>
</dbReference>
<evidence type="ECO:0000256" key="10">
    <source>
        <dbReference type="HAMAP-Rule" id="MF_02019"/>
    </source>
</evidence>
<evidence type="ECO:0000256" key="4">
    <source>
        <dbReference type="ARBA" id="ARBA00022741"/>
    </source>
</evidence>
<feature type="binding site" evidence="10">
    <location>
        <begin position="110"/>
        <end position="116"/>
    </location>
    <ligand>
        <name>ATP</name>
        <dbReference type="ChEBI" id="CHEBI:30616"/>
    </ligand>
</feature>
<evidence type="ECO:0000256" key="8">
    <source>
        <dbReference type="ARBA" id="ARBA00023306"/>
    </source>
</evidence>
<name>A0A2N9WRQ6_9NEIS</name>
<keyword evidence="7 10" id="KW-0573">Peptidoglycan synthesis</keyword>
<organism evidence="15 16">
    <name type="scientific">Snodgrassella alvi</name>
    <dbReference type="NCBI Taxonomy" id="1196083"/>
    <lineage>
        <taxon>Bacteria</taxon>
        <taxon>Pseudomonadati</taxon>
        <taxon>Pseudomonadota</taxon>
        <taxon>Betaproteobacteria</taxon>
        <taxon>Neisseriales</taxon>
        <taxon>Neisseriaceae</taxon>
        <taxon>Snodgrassella</taxon>
    </lineage>
</organism>
<dbReference type="PANTHER" id="PTHR43024:SF1">
    <property type="entry name" value="UDP-N-ACETYLMURAMOYL-TRIPEPTIDE--D-ALANYL-D-ALANINE LIGASE"/>
    <property type="match status" value="1"/>
</dbReference>
<keyword evidence="3 10" id="KW-0132">Cell division</keyword>
<dbReference type="SUPFAM" id="SSF53244">
    <property type="entry name" value="MurD-like peptide ligases, peptide-binding domain"/>
    <property type="match status" value="1"/>
</dbReference>
<evidence type="ECO:0000256" key="1">
    <source>
        <dbReference type="ARBA" id="ARBA00022490"/>
    </source>
</evidence>
<dbReference type="UniPathway" id="UPA00219"/>
<dbReference type="GO" id="GO:0008766">
    <property type="term" value="F:UDP-N-acetylmuramoylalanyl-D-glutamyl-2,6-diaminopimelate-D-alanyl-D-alanine ligase activity"/>
    <property type="evidence" value="ECO:0007669"/>
    <property type="project" value="RHEA"/>
</dbReference>
<dbReference type="InterPro" id="IPR035911">
    <property type="entry name" value="MurE/MurF_N"/>
</dbReference>
<gene>
    <name evidence="10" type="primary">murF</name>
    <name evidence="15" type="ORF">BGI32_11420</name>
</gene>
<dbReference type="InterPro" id="IPR036565">
    <property type="entry name" value="Mur-like_cat_sf"/>
</dbReference>
<comment type="pathway">
    <text evidence="10 11">Cell wall biogenesis; peptidoglycan biosynthesis.</text>
</comment>
<accession>A0A2N9WRQ6</accession>
<dbReference type="InterPro" id="IPR036615">
    <property type="entry name" value="Mur_ligase_C_dom_sf"/>
</dbReference>
<dbReference type="InterPro" id="IPR013221">
    <property type="entry name" value="Mur_ligase_cen"/>
</dbReference>
<dbReference type="Gene3D" id="3.40.1390.10">
    <property type="entry name" value="MurE/MurF, N-terminal domain"/>
    <property type="match status" value="1"/>
</dbReference>
<keyword evidence="2 10" id="KW-0436">Ligase</keyword>
<comment type="similarity">
    <text evidence="10">Belongs to the MurCDEF family. MurF subfamily.</text>
</comment>
<dbReference type="Gene3D" id="3.90.190.20">
    <property type="entry name" value="Mur ligase, C-terminal domain"/>
    <property type="match status" value="1"/>
</dbReference>
<feature type="domain" description="Mur ligase central" evidence="14">
    <location>
        <begin position="108"/>
        <end position="298"/>
    </location>
</feature>
<dbReference type="EMBL" id="MDVB01000110">
    <property type="protein sequence ID" value="PIT12970.1"/>
    <property type="molecule type" value="Genomic_DNA"/>
</dbReference>
<dbReference type="AlphaFoldDB" id="A0A2N9WRQ6"/>
<keyword evidence="1 10" id="KW-0963">Cytoplasm</keyword>
<dbReference type="GO" id="GO:0071555">
    <property type="term" value="P:cell wall organization"/>
    <property type="evidence" value="ECO:0007669"/>
    <property type="project" value="UniProtKB-KW"/>
</dbReference>
<comment type="function">
    <text evidence="10 11">Involved in cell wall formation. Catalyzes the final step in the synthesis of UDP-N-acetylmuramoyl-pentapeptide, the precursor of murein.</text>
</comment>
<dbReference type="InterPro" id="IPR005863">
    <property type="entry name" value="UDP-N-AcMur_synth"/>
</dbReference>
<dbReference type="HAMAP" id="MF_02019">
    <property type="entry name" value="MurF"/>
    <property type="match status" value="1"/>
</dbReference>
<dbReference type="GO" id="GO:0005524">
    <property type="term" value="F:ATP binding"/>
    <property type="evidence" value="ECO:0007669"/>
    <property type="project" value="UniProtKB-UniRule"/>
</dbReference>
<dbReference type="Pfam" id="PF01225">
    <property type="entry name" value="Mur_ligase"/>
    <property type="match status" value="1"/>
</dbReference>
<dbReference type="RefSeq" id="WP_100089437.1">
    <property type="nucleotide sequence ID" value="NZ_MDVB01000110.1"/>
</dbReference>
<keyword evidence="8 10" id="KW-0131">Cell cycle</keyword>
<dbReference type="InterPro" id="IPR051046">
    <property type="entry name" value="MurCDEF_CellWall_CoF430Synth"/>
</dbReference>
<keyword evidence="9 10" id="KW-0961">Cell wall biogenesis/degradation</keyword>
<keyword evidence="6 10" id="KW-0133">Cell shape</keyword>
<evidence type="ECO:0000256" key="6">
    <source>
        <dbReference type="ARBA" id="ARBA00022960"/>
    </source>
</evidence>
<evidence type="ECO:0000259" key="14">
    <source>
        <dbReference type="Pfam" id="PF08245"/>
    </source>
</evidence>
<dbReference type="Pfam" id="PF08245">
    <property type="entry name" value="Mur_ligase_M"/>
    <property type="match status" value="1"/>
</dbReference>
<evidence type="ECO:0000256" key="5">
    <source>
        <dbReference type="ARBA" id="ARBA00022840"/>
    </source>
</evidence>
<evidence type="ECO:0000256" key="9">
    <source>
        <dbReference type="ARBA" id="ARBA00023316"/>
    </source>
</evidence>
<dbReference type="InterPro" id="IPR000713">
    <property type="entry name" value="Mur_ligase_N"/>
</dbReference>
<keyword evidence="5 10" id="KW-0067">ATP-binding</keyword>
<evidence type="ECO:0000259" key="12">
    <source>
        <dbReference type="Pfam" id="PF01225"/>
    </source>
</evidence>
<evidence type="ECO:0000313" key="15">
    <source>
        <dbReference type="EMBL" id="PIT12970.1"/>
    </source>
</evidence>
<dbReference type="InterPro" id="IPR004101">
    <property type="entry name" value="Mur_ligase_C"/>
</dbReference>
<evidence type="ECO:0000256" key="7">
    <source>
        <dbReference type="ARBA" id="ARBA00022984"/>
    </source>
</evidence>
<dbReference type="NCBIfam" id="TIGR01143">
    <property type="entry name" value="murF"/>
    <property type="match status" value="1"/>
</dbReference>
<dbReference type="Pfam" id="PF02875">
    <property type="entry name" value="Mur_ligase_C"/>
    <property type="match status" value="1"/>
</dbReference>
<sequence>MPNLDLDFIYQTFGQVLPDNNQPVTRVVIDSRQIQPGDVFVAIQGERFDGHDFIDEVLVQGARLCIVSRADCQNKAHCLVVADTEKALGQLAQAWRMVVNPALQVFGITGSAGKTTVKEMLAAILRHHAGNDAVLATTGNFNNHIGLPLTLLQLKPQHRYAVIEMGMNHAGELSYLTGLASPDYALVNNALRAHIGCGFADVADIARAKSEIYQGLSADGIGFVPADDSQSAICIAALRGKRYIRFGTEQGDVHAENIVLQPLGICFDLHSPQGVINLQVPVPGLHMVHNAVAACALALAAGLPLTALRGLNAFENAKGRLQRKRSVHGALVIDDTYNANPDAFKAAIDVLAAFPAPRIMVMGAIGELGSNAPALHAEVGAYMRMRGIDAAFFIGDNSQYAAEAYGAAEAFYQDRNRLIDDLRAWDQQMATILVKGSRFMHMEDVVQALTQE</sequence>
<feature type="domain" description="Mur ligase C-terminal" evidence="13">
    <location>
        <begin position="319"/>
        <end position="438"/>
    </location>
</feature>
<dbReference type="Gene3D" id="3.40.1190.10">
    <property type="entry name" value="Mur-like, catalytic domain"/>
    <property type="match status" value="1"/>
</dbReference>
<comment type="catalytic activity">
    <reaction evidence="10 11">
        <text>D-alanyl-D-alanine + UDP-N-acetyl-alpha-D-muramoyl-L-alanyl-gamma-D-glutamyl-meso-2,6-diaminopimelate + ATP = UDP-N-acetyl-alpha-D-muramoyl-L-alanyl-gamma-D-glutamyl-meso-2,6-diaminopimeloyl-D-alanyl-D-alanine + ADP + phosphate + H(+)</text>
        <dbReference type="Rhea" id="RHEA:28374"/>
        <dbReference type="ChEBI" id="CHEBI:15378"/>
        <dbReference type="ChEBI" id="CHEBI:30616"/>
        <dbReference type="ChEBI" id="CHEBI:43474"/>
        <dbReference type="ChEBI" id="CHEBI:57822"/>
        <dbReference type="ChEBI" id="CHEBI:61386"/>
        <dbReference type="ChEBI" id="CHEBI:83905"/>
        <dbReference type="ChEBI" id="CHEBI:456216"/>
        <dbReference type="EC" id="6.3.2.10"/>
    </reaction>
</comment>
<evidence type="ECO:0000256" key="3">
    <source>
        <dbReference type="ARBA" id="ARBA00022618"/>
    </source>
</evidence>
<proteinExistence type="inferred from homology"/>
<comment type="caution">
    <text evidence="15">The sequence shown here is derived from an EMBL/GenBank/DDBJ whole genome shotgun (WGS) entry which is preliminary data.</text>
</comment>
<dbReference type="GO" id="GO:0047480">
    <property type="term" value="F:UDP-N-acetylmuramoyl-tripeptide-D-alanyl-D-alanine ligase activity"/>
    <property type="evidence" value="ECO:0007669"/>
    <property type="project" value="UniProtKB-UniRule"/>
</dbReference>
<dbReference type="GO" id="GO:0009252">
    <property type="term" value="P:peptidoglycan biosynthetic process"/>
    <property type="evidence" value="ECO:0007669"/>
    <property type="project" value="UniProtKB-UniRule"/>
</dbReference>
<evidence type="ECO:0000256" key="11">
    <source>
        <dbReference type="RuleBase" id="RU004136"/>
    </source>
</evidence>
<dbReference type="SUPFAM" id="SSF53623">
    <property type="entry name" value="MurD-like peptide ligases, catalytic domain"/>
    <property type="match status" value="1"/>
</dbReference>
<dbReference type="GO" id="GO:0008360">
    <property type="term" value="P:regulation of cell shape"/>
    <property type="evidence" value="ECO:0007669"/>
    <property type="project" value="UniProtKB-KW"/>
</dbReference>
<evidence type="ECO:0000256" key="2">
    <source>
        <dbReference type="ARBA" id="ARBA00022598"/>
    </source>
</evidence>
<protein>
    <recommendedName>
        <fullName evidence="10 11">UDP-N-acetylmuramoyl-tripeptide--D-alanyl-D-alanine ligase</fullName>
        <ecNumber evidence="10 11">6.3.2.10</ecNumber>
    </recommendedName>
    <alternativeName>
        <fullName evidence="10">D-alanyl-D-alanine-adding enzyme</fullName>
    </alternativeName>
</protein>
<evidence type="ECO:0000259" key="13">
    <source>
        <dbReference type="Pfam" id="PF02875"/>
    </source>
</evidence>
<dbReference type="PANTHER" id="PTHR43024">
    <property type="entry name" value="UDP-N-ACETYLMURAMOYL-TRIPEPTIDE--D-ALANYL-D-ALANINE LIGASE"/>
    <property type="match status" value="1"/>
</dbReference>
<dbReference type="Proteomes" id="UP000231293">
    <property type="component" value="Unassembled WGS sequence"/>
</dbReference>
<feature type="domain" description="Mur ligase N-terminal catalytic" evidence="12">
    <location>
        <begin position="24"/>
        <end position="95"/>
    </location>
</feature>
<evidence type="ECO:0000313" key="16">
    <source>
        <dbReference type="Proteomes" id="UP000231293"/>
    </source>
</evidence>
<keyword evidence="4 10" id="KW-0547">Nucleotide-binding</keyword>
<reference evidence="15 16" key="1">
    <citation type="journal article" date="2017" name="MBio">
        <title>Type VI secretion-mediated competition in the bee gut microbiome.</title>
        <authorList>
            <person name="Steele M.I."/>
            <person name="Kwong W.K."/>
            <person name="Powell J.E."/>
            <person name="Whiteley M."/>
            <person name="Moran N.A."/>
        </authorList>
    </citation>
    <scope>NUCLEOTIDE SEQUENCE [LARGE SCALE GENOMIC DNA]</scope>
    <source>
        <strain evidence="15 16">App2-2</strain>
    </source>
</reference>
<dbReference type="SUPFAM" id="SSF63418">
    <property type="entry name" value="MurE/MurF N-terminal domain"/>
    <property type="match status" value="1"/>
</dbReference>
<dbReference type="EC" id="6.3.2.10" evidence="10 11"/>